<reference evidence="2" key="1">
    <citation type="submission" date="2022-01" db="EMBL/GenBank/DDBJ databases">
        <authorList>
            <person name="King R."/>
        </authorList>
    </citation>
    <scope>NUCLEOTIDE SEQUENCE</scope>
</reference>
<proteinExistence type="predicted"/>
<feature type="region of interest" description="Disordered" evidence="1">
    <location>
        <begin position="196"/>
        <end position="220"/>
    </location>
</feature>
<comment type="caution">
    <text evidence="2">The sequence shown here is derived from an EMBL/GenBank/DDBJ whole genome shotgun (WGS) entry which is preliminary data.</text>
</comment>
<evidence type="ECO:0000313" key="3">
    <source>
        <dbReference type="Proteomes" id="UP001153709"/>
    </source>
</evidence>
<name>A0A9P0GYZ1_DIABA</name>
<evidence type="ECO:0000313" key="2">
    <source>
        <dbReference type="EMBL" id="CAH1225460.1"/>
    </source>
</evidence>
<accession>A0A9P0GYZ1</accession>
<keyword evidence="3" id="KW-1185">Reference proteome</keyword>
<feature type="compositionally biased region" description="Acidic residues" evidence="1">
    <location>
        <begin position="197"/>
        <end position="220"/>
    </location>
</feature>
<organism evidence="2 3">
    <name type="scientific">Diabrotica balteata</name>
    <name type="common">Banded cucumber beetle</name>
    <dbReference type="NCBI Taxonomy" id="107213"/>
    <lineage>
        <taxon>Eukaryota</taxon>
        <taxon>Metazoa</taxon>
        <taxon>Ecdysozoa</taxon>
        <taxon>Arthropoda</taxon>
        <taxon>Hexapoda</taxon>
        <taxon>Insecta</taxon>
        <taxon>Pterygota</taxon>
        <taxon>Neoptera</taxon>
        <taxon>Endopterygota</taxon>
        <taxon>Coleoptera</taxon>
        <taxon>Polyphaga</taxon>
        <taxon>Cucujiformia</taxon>
        <taxon>Chrysomeloidea</taxon>
        <taxon>Chrysomelidae</taxon>
        <taxon>Galerucinae</taxon>
        <taxon>Diabroticina</taxon>
        <taxon>Diabroticites</taxon>
        <taxon>Diabrotica</taxon>
    </lineage>
</organism>
<dbReference type="AlphaFoldDB" id="A0A9P0GYZ1"/>
<dbReference type="EMBL" id="CAKJVB030000022">
    <property type="protein sequence ID" value="CAH1225460.1"/>
    <property type="molecule type" value="Genomic_DNA"/>
</dbReference>
<dbReference type="OrthoDB" id="6771383at2759"/>
<sequence>MSPPSNSGVTSVHCRHRINDAAKKIRNYTHEIGESYNSKRFECFDVVTNMQTRDLINNFNLMCDRNELNYHICGLIVINNVQRRRSRRPEASANLRENAFKHKVRLFDKKEQQFKEIQYGMVNYDLDGMPAVIKIRRKFKGVSCECKTHADAHFLIMLRLEINEDEIPTIVFYGKGKTEVDVTLVQAEEALAAPNDDCSDIEDDEDPDYEEADMSTSDEDEVALEKEEIPQKTKKAEKQKTIWKTGKFVPPNVYFVPTTDIQRGLVVFNICLQKFGMGHRLGILRMVKIRIMSLTRHQETRINYF</sequence>
<gene>
    <name evidence="2" type="ORF">DIABBA_LOCUS105</name>
</gene>
<protein>
    <submittedName>
        <fullName evidence="2">Uncharacterized protein</fullName>
    </submittedName>
</protein>
<evidence type="ECO:0000256" key="1">
    <source>
        <dbReference type="SAM" id="MobiDB-lite"/>
    </source>
</evidence>
<dbReference type="Proteomes" id="UP001153709">
    <property type="component" value="Unassembled WGS sequence"/>
</dbReference>